<keyword evidence="6" id="KW-0813">Transport</keyword>
<comment type="subcellular location">
    <subcellularLocation>
        <location evidence="3">Cytoplasm</location>
    </subcellularLocation>
</comment>
<evidence type="ECO:0000256" key="10">
    <source>
        <dbReference type="ARBA" id="ARBA00022683"/>
    </source>
</evidence>
<comment type="caution">
    <text evidence="15">The sequence shown here is derived from an EMBL/GenBank/DDBJ whole genome shotgun (WGS) entry which is preliminary data.</text>
</comment>
<sequence>MADGGDRQERLDKIVQLIATSMNTAVCSVYLRRGRDGLELCATEGLNPDSVHKTVLHIGEGLVGDIAQHKRPLNLADAPSHPRFAYRPETGEDPYLSFVGVPVLRGGDVTGVLVVQNTTKRNFADQEVEALQTVAMVLAEMLSASGEETATVDDADAAQLFTGRGLTEGLAMGHVVLHEPRVEVTRLISDDAEEEDARLSAAMYKLRRNVDDLLATEDVSHAGEHLQVLEAYRMFANDRGWIRRIRDAIATGLTAEAAVEQVNNAMRARLGGRRDAYLRDRLHDFEDLSNRLLRILSGRAELASEDKLPRDGILLARTMGPAELLDYDRKKLRGLVLEESALGAHVAIVARALNLPMLGDVRGIVNAARDGQEIILDTDSEEAHLNPPADIVAAYSNRARLRARRMQRYARIKHLPAVTRDGDTVRLDKNAGLMVDVETLEDSGADNIGLFRTELQFMVAARLPRQSEQEEVYRAVLDKVGARDVVFRTLDVGGDKVLPYLNMAVEENPAMGWRATRMALDRPALVRVQLRALLRAAAGRKLSVMFPLITTKDEFVISRDMLYAERDRLQQFGHKVPETIEVGAMLEVPALVWQLDQLLPEVDFLSVGTNDLMQFFFAADRGNPQTSDRYDFLSLPALRLLAHVRELCAVHRVPVSICGELGGRPLEAMALLGLGYRRFSLPSASIGPVKRMVRSVNGRRLERAVAEALTKNRIDMRAPMREIADAQGVKL</sequence>
<evidence type="ECO:0000313" key="16">
    <source>
        <dbReference type="Proteomes" id="UP000785783"/>
    </source>
</evidence>
<evidence type="ECO:0000256" key="4">
    <source>
        <dbReference type="ARBA" id="ARBA00007837"/>
    </source>
</evidence>
<evidence type="ECO:0000313" key="15">
    <source>
        <dbReference type="EMBL" id="MBL6761886.1"/>
    </source>
</evidence>
<evidence type="ECO:0000256" key="11">
    <source>
        <dbReference type="ARBA" id="ARBA00022723"/>
    </source>
</evidence>
<evidence type="ECO:0000259" key="14">
    <source>
        <dbReference type="SMART" id="SM00065"/>
    </source>
</evidence>
<evidence type="ECO:0000256" key="6">
    <source>
        <dbReference type="ARBA" id="ARBA00022448"/>
    </source>
</evidence>
<dbReference type="SUPFAM" id="SSF52009">
    <property type="entry name" value="Phosphohistidine domain"/>
    <property type="match status" value="1"/>
</dbReference>
<dbReference type="InterPro" id="IPR000121">
    <property type="entry name" value="PEP_util_C"/>
</dbReference>
<dbReference type="SMART" id="SM00065">
    <property type="entry name" value="GAF"/>
    <property type="match status" value="1"/>
</dbReference>
<dbReference type="Gene3D" id="3.50.30.10">
    <property type="entry name" value="Phosphohistidine domain"/>
    <property type="match status" value="1"/>
</dbReference>
<evidence type="ECO:0000256" key="1">
    <source>
        <dbReference type="ARBA" id="ARBA00000683"/>
    </source>
</evidence>
<dbReference type="InterPro" id="IPR008279">
    <property type="entry name" value="PEP-util_enz_mobile_dom"/>
</dbReference>
<dbReference type="InterPro" id="IPR015813">
    <property type="entry name" value="Pyrv/PenolPyrv_kinase-like_dom"/>
</dbReference>
<evidence type="ECO:0000256" key="12">
    <source>
        <dbReference type="ARBA" id="ARBA00022777"/>
    </source>
</evidence>
<keyword evidence="12" id="KW-0418">Kinase</keyword>
<keyword evidence="8" id="KW-0762">Sugar transport</keyword>
<accession>A0A937HNE6</accession>
<comment type="catalytic activity">
    <reaction evidence="1">
        <text>L-histidyl-[protein] + phosphoenolpyruvate = N(pros)-phospho-L-histidyl-[protein] + pyruvate</text>
        <dbReference type="Rhea" id="RHEA:23880"/>
        <dbReference type="Rhea" id="RHEA-COMP:9745"/>
        <dbReference type="Rhea" id="RHEA-COMP:9746"/>
        <dbReference type="ChEBI" id="CHEBI:15361"/>
        <dbReference type="ChEBI" id="CHEBI:29979"/>
        <dbReference type="ChEBI" id="CHEBI:58702"/>
        <dbReference type="ChEBI" id="CHEBI:64837"/>
        <dbReference type="EC" id="2.7.3.9"/>
    </reaction>
</comment>
<dbReference type="InterPro" id="IPR036618">
    <property type="entry name" value="PtsI_HPr-bd_sf"/>
</dbReference>
<name>A0A937HNE6_9PROT</name>
<dbReference type="InterPro" id="IPR050499">
    <property type="entry name" value="PEP-utilizing_PTS_enzyme"/>
</dbReference>
<dbReference type="EC" id="2.7.3.9" evidence="5"/>
<evidence type="ECO:0000256" key="7">
    <source>
        <dbReference type="ARBA" id="ARBA00022490"/>
    </source>
</evidence>
<dbReference type="InterPro" id="IPR029016">
    <property type="entry name" value="GAF-like_dom_sf"/>
</dbReference>
<keyword evidence="7" id="KW-0963">Cytoplasm</keyword>
<dbReference type="NCBIfam" id="TIGR01417">
    <property type="entry name" value="PTS_I_fam"/>
    <property type="match status" value="1"/>
</dbReference>
<keyword evidence="10" id="KW-0598">Phosphotransferase system</keyword>
<dbReference type="InterPro" id="IPR006318">
    <property type="entry name" value="PTS_EI-like"/>
</dbReference>
<reference evidence="15" key="1">
    <citation type="submission" date="2020-10" db="EMBL/GenBank/DDBJ databases">
        <title>Microbiome of the Black Sea water column analyzed by genome centric metagenomics.</title>
        <authorList>
            <person name="Cabello-Yeves P.J."/>
            <person name="Callieri C."/>
            <person name="Picazo A."/>
            <person name="Mehrshad M."/>
            <person name="Haro-Moreno J.M."/>
            <person name="Roda-Garcia J."/>
            <person name="Dzembekova N."/>
            <person name="Slabakova V."/>
            <person name="Slabakova N."/>
            <person name="Moncheva S."/>
            <person name="Rodriguez-Valera F."/>
        </authorList>
    </citation>
    <scope>NUCLEOTIDE SEQUENCE</scope>
    <source>
        <strain evidence="15">BS307-5m-G5</strain>
    </source>
</reference>
<dbReference type="Pfam" id="PF05524">
    <property type="entry name" value="PEP-utilisers_N"/>
    <property type="match status" value="1"/>
</dbReference>
<dbReference type="InterPro" id="IPR003018">
    <property type="entry name" value="GAF"/>
</dbReference>
<dbReference type="SUPFAM" id="SSF55781">
    <property type="entry name" value="GAF domain-like"/>
    <property type="match status" value="1"/>
</dbReference>
<dbReference type="GO" id="GO:0016301">
    <property type="term" value="F:kinase activity"/>
    <property type="evidence" value="ECO:0007669"/>
    <property type="project" value="UniProtKB-KW"/>
</dbReference>
<evidence type="ECO:0000256" key="9">
    <source>
        <dbReference type="ARBA" id="ARBA00022679"/>
    </source>
</evidence>
<dbReference type="SUPFAM" id="SSF51621">
    <property type="entry name" value="Phosphoenolpyruvate/pyruvate domain"/>
    <property type="match status" value="1"/>
</dbReference>
<dbReference type="Gene3D" id="3.20.20.60">
    <property type="entry name" value="Phosphoenolpyruvate-binding domains"/>
    <property type="match status" value="1"/>
</dbReference>
<comment type="similarity">
    <text evidence="4">Belongs to the PEP-utilizing enzyme family.</text>
</comment>
<dbReference type="PANTHER" id="PTHR46244:SF6">
    <property type="entry name" value="PHOSPHOENOLPYRUVATE-PROTEIN PHOSPHOTRANSFERASE"/>
    <property type="match status" value="1"/>
</dbReference>
<keyword evidence="13" id="KW-0460">Magnesium</keyword>
<evidence type="ECO:0000256" key="8">
    <source>
        <dbReference type="ARBA" id="ARBA00022597"/>
    </source>
</evidence>
<dbReference type="Pfam" id="PF02896">
    <property type="entry name" value="PEP-utilizers_C"/>
    <property type="match status" value="1"/>
</dbReference>
<dbReference type="EMBL" id="JADHOK010000045">
    <property type="protein sequence ID" value="MBL6761886.1"/>
    <property type="molecule type" value="Genomic_DNA"/>
</dbReference>
<dbReference type="Pfam" id="PF00391">
    <property type="entry name" value="PEP-utilizers"/>
    <property type="match status" value="1"/>
</dbReference>
<evidence type="ECO:0000256" key="5">
    <source>
        <dbReference type="ARBA" id="ARBA00012232"/>
    </source>
</evidence>
<dbReference type="GO" id="GO:0008965">
    <property type="term" value="F:phosphoenolpyruvate-protein phosphotransferase activity"/>
    <property type="evidence" value="ECO:0007669"/>
    <property type="project" value="UniProtKB-EC"/>
</dbReference>
<keyword evidence="9 15" id="KW-0808">Transferase</keyword>
<dbReference type="InterPro" id="IPR036637">
    <property type="entry name" value="Phosphohistidine_dom_sf"/>
</dbReference>
<evidence type="ECO:0000256" key="13">
    <source>
        <dbReference type="ARBA" id="ARBA00022842"/>
    </source>
</evidence>
<dbReference type="PANTHER" id="PTHR46244">
    <property type="entry name" value="PHOSPHOENOLPYRUVATE-PROTEIN PHOSPHOTRANSFERASE"/>
    <property type="match status" value="1"/>
</dbReference>
<dbReference type="GO" id="GO:0046872">
    <property type="term" value="F:metal ion binding"/>
    <property type="evidence" value="ECO:0007669"/>
    <property type="project" value="UniProtKB-KW"/>
</dbReference>
<dbReference type="InterPro" id="IPR008731">
    <property type="entry name" value="PTS_EIN"/>
</dbReference>
<dbReference type="PRINTS" id="PR01736">
    <property type="entry name" value="PHPHTRNFRASE"/>
</dbReference>
<organism evidence="15 16">
    <name type="scientific">PS1 clade bacterium</name>
    <dbReference type="NCBI Taxonomy" id="2175152"/>
    <lineage>
        <taxon>Bacteria</taxon>
        <taxon>Pseudomonadati</taxon>
        <taxon>Pseudomonadota</taxon>
        <taxon>Alphaproteobacteria</taxon>
        <taxon>PS1 clade</taxon>
    </lineage>
</organism>
<dbReference type="GO" id="GO:0009401">
    <property type="term" value="P:phosphoenolpyruvate-dependent sugar phosphotransferase system"/>
    <property type="evidence" value="ECO:0007669"/>
    <property type="project" value="UniProtKB-KW"/>
</dbReference>
<comment type="cofactor">
    <cofactor evidence="2">
        <name>Mg(2+)</name>
        <dbReference type="ChEBI" id="CHEBI:18420"/>
    </cofactor>
</comment>
<dbReference type="Gene3D" id="1.10.274.10">
    <property type="entry name" value="PtsI, HPr-binding domain"/>
    <property type="match status" value="1"/>
</dbReference>
<proteinExistence type="inferred from homology"/>
<dbReference type="Proteomes" id="UP000785783">
    <property type="component" value="Unassembled WGS sequence"/>
</dbReference>
<dbReference type="AlphaFoldDB" id="A0A937HNE6"/>
<dbReference type="Pfam" id="PF01590">
    <property type="entry name" value="GAF"/>
    <property type="match status" value="1"/>
</dbReference>
<evidence type="ECO:0000256" key="3">
    <source>
        <dbReference type="ARBA" id="ARBA00004496"/>
    </source>
</evidence>
<keyword evidence="11" id="KW-0479">Metal-binding</keyword>
<dbReference type="SUPFAM" id="SSF47831">
    <property type="entry name" value="Enzyme I of the PEP:sugar phosphotransferase system HPr-binding (sub)domain"/>
    <property type="match status" value="1"/>
</dbReference>
<gene>
    <name evidence="15" type="primary">ptsP</name>
    <name evidence="15" type="ORF">ISQ19_04230</name>
</gene>
<evidence type="ECO:0000256" key="2">
    <source>
        <dbReference type="ARBA" id="ARBA00001946"/>
    </source>
</evidence>
<protein>
    <recommendedName>
        <fullName evidence="5">phosphoenolpyruvate--protein phosphotransferase</fullName>
        <ecNumber evidence="5">2.7.3.9</ecNumber>
    </recommendedName>
</protein>
<dbReference type="GO" id="GO:0005737">
    <property type="term" value="C:cytoplasm"/>
    <property type="evidence" value="ECO:0007669"/>
    <property type="project" value="UniProtKB-SubCell"/>
</dbReference>
<feature type="domain" description="GAF" evidence="14">
    <location>
        <begin position="6"/>
        <end position="162"/>
    </location>
</feature>
<dbReference type="Gene3D" id="3.30.450.40">
    <property type="match status" value="1"/>
</dbReference>
<dbReference type="InterPro" id="IPR040442">
    <property type="entry name" value="Pyrv_kinase-like_dom_sf"/>
</dbReference>